<dbReference type="EMBL" id="BJWL01000042">
    <property type="protein sequence ID" value="GFS28377.1"/>
    <property type="molecule type" value="Genomic_DNA"/>
</dbReference>
<proteinExistence type="predicted"/>
<evidence type="ECO:0000313" key="1">
    <source>
        <dbReference type="EMBL" id="GFS28377.1"/>
    </source>
</evidence>
<accession>A0A7J0D6J6</accession>
<evidence type="ECO:0000313" key="2">
    <source>
        <dbReference type="Proteomes" id="UP000585474"/>
    </source>
</evidence>
<comment type="caution">
    <text evidence="1">The sequence shown here is derived from an EMBL/GenBank/DDBJ whole genome shotgun (WGS) entry which is preliminary data.</text>
</comment>
<dbReference type="Proteomes" id="UP000585474">
    <property type="component" value="Unassembled WGS sequence"/>
</dbReference>
<protein>
    <submittedName>
        <fullName evidence="1">Uncharacterized protein</fullName>
    </submittedName>
</protein>
<sequence>MRKLPDVINLTPLDSLNPKWVNAFDPAVSNLGIFFLGFGVGCHLVHNPSADAPVNRPMAKQGLMKAKYLDPTRPAL</sequence>
<name>A0A7J0D6J6_9ERIC</name>
<gene>
    <name evidence="1" type="ORF">Acr_00g0001410</name>
</gene>
<organism evidence="1 2">
    <name type="scientific">Actinidia rufa</name>
    <dbReference type="NCBI Taxonomy" id="165716"/>
    <lineage>
        <taxon>Eukaryota</taxon>
        <taxon>Viridiplantae</taxon>
        <taxon>Streptophyta</taxon>
        <taxon>Embryophyta</taxon>
        <taxon>Tracheophyta</taxon>
        <taxon>Spermatophyta</taxon>
        <taxon>Magnoliopsida</taxon>
        <taxon>eudicotyledons</taxon>
        <taxon>Gunneridae</taxon>
        <taxon>Pentapetalae</taxon>
        <taxon>asterids</taxon>
        <taxon>Ericales</taxon>
        <taxon>Actinidiaceae</taxon>
        <taxon>Actinidia</taxon>
    </lineage>
</organism>
<dbReference type="AlphaFoldDB" id="A0A7J0D6J6"/>
<keyword evidence="2" id="KW-1185">Reference proteome</keyword>
<reference evidence="2" key="1">
    <citation type="submission" date="2019-07" db="EMBL/GenBank/DDBJ databases">
        <title>De Novo Assembly of kiwifruit Actinidia rufa.</title>
        <authorList>
            <person name="Sugita-Konishi S."/>
            <person name="Sato K."/>
            <person name="Mori E."/>
            <person name="Abe Y."/>
            <person name="Kisaki G."/>
            <person name="Hamano K."/>
            <person name="Suezawa K."/>
            <person name="Otani M."/>
            <person name="Fukuda T."/>
            <person name="Manabe T."/>
            <person name="Gomi K."/>
            <person name="Tabuchi M."/>
            <person name="Akimitsu K."/>
            <person name="Kataoka I."/>
        </authorList>
    </citation>
    <scope>NUCLEOTIDE SEQUENCE [LARGE SCALE GENOMIC DNA]</scope>
    <source>
        <strain evidence="2">cv. Fuchu</strain>
    </source>
</reference>